<dbReference type="InterPro" id="IPR003593">
    <property type="entry name" value="AAA+_ATPase"/>
</dbReference>
<dbReference type="OrthoDB" id="7158404at2"/>
<dbReference type="RefSeq" id="WP_128466758.1">
    <property type="nucleotide sequence ID" value="NZ_CP035108.1"/>
</dbReference>
<proteinExistence type="predicted"/>
<keyword evidence="3 5" id="KW-0067">ATP-binding</keyword>
<evidence type="ECO:0000256" key="1">
    <source>
        <dbReference type="ARBA" id="ARBA00022448"/>
    </source>
</evidence>
<dbReference type="SMART" id="SM00382">
    <property type="entry name" value="AAA"/>
    <property type="match status" value="1"/>
</dbReference>
<dbReference type="InterPro" id="IPR027417">
    <property type="entry name" value="P-loop_NTPase"/>
</dbReference>
<dbReference type="EMBL" id="CP035108">
    <property type="protein sequence ID" value="QAR33472.1"/>
    <property type="molecule type" value="Genomic_DNA"/>
</dbReference>
<dbReference type="Pfam" id="PF12399">
    <property type="entry name" value="BCA_ABC_TP_C"/>
    <property type="match status" value="1"/>
</dbReference>
<dbReference type="CDD" id="cd03219">
    <property type="entry name" value="ABC_Mj1267_LivG_branched"/>
    <property type="match status" value="1"/>
</dbReference>
<keyword evidence="1" id="KW-0813">Transport</keyword>
<keyword evidence="2" id="KW-0547">Nucleotide-binding</keyword>
<dbReference type="GO" id="GO:0005524">
    <property type="term" value="F:ATP binding"/>
    <property type="evidence" value="ECO:0007669"/>
    <property type="project" value="UniProtKB-KW"/>
</dbReference>
<protein>
    <submittedName>
        <fullName evidence="5">ABC transporter ATP-binding protein</fullName>
    </submittedName>
</protein>
<dbReference type="GO" id="GO:1903805">
    <property type="term" value="P:L-valine import across plasma membrane"/>
    <property type="evidence" value="ECO:0007669"/>
    <property type="project" value="TreeGrafter"/>
</dbReference>
<evidence type="ECO:0000256" key="2">
    <source>
        <dbReference type="ARBA" id="ARBA00022741"/>
    </source>
</evidence>
<evidence type="ECO:0000313" key="6">
    <source>
        <dbReference type="Proteomes" id="UP000287502"/>
    </source>
</evidence>
<dbReference type="InterPro" id="IPR003439">
    <property type="entry name" value="ABC_transporter-like_ATP-bd"/>
</dbReference>
<dbReference type="GO" id="GO:0005886">
    <property type="term" value="C:plasma membrane"/>
    <property type="evidence" value="ECO:0007669"/>
    <property type="project" value="TreeGrafter"/>
</dbReference>
<sequence length="243" mass="26672">MVLLEVNKAVKQFSGLTAVNNVDLEVQEGQIVGIIGPNGAGKTTLFNCIAGALPPTSGSIKFLGKEIAGRKPYDICKLGITRTFQVVKPFVTKTVLYNTVVGAFANTNRMDEAEAKSLEVLRMLDLYDKRDIQAKNLTLPERKRLELARALATEPKLLLLDEVMAGLRPSEVSEMLPIIRKINSVGVSIVIVEHIMQAIMNLSDRVYVINFGKKIAEGDPHEVVADPEVIKAYLGDEYVATQH</sequence>
<dbReference type="InterPro" id="IPR051120">
    <property type="entry name" value="ABC_AA/LPS_Transport"/>
</dbReference>
<name>A0A410JZ88_9BACT</name>
<dbReference type="GO" id="GO:0042941">
    <property type="term" value="P:D-alanine transmembrane transport"/>
    <property type="evidence" value="ECO:0007669"/>
    <property type="project" value="TreeGrafter"/>
</dbReference>
<dbReference type="PANTHER" id="PTHR45772">
    <property type="entry name" value="CONSERVED COMPONENT OF ABC TRANSPORTER FOR NATURAL AMINO ACIDS-RELATED"/>
    <property type="match status" value="1"/>
</dbReference>
<dbReference type="Proteomes" id="UP000287502">
    <property type="component" value="Chromosome"/>
</dbReference>
<dbReference type="InterPro" id="IPR032823">
    <property type="entry name" value="BCA_ABC_TP_C"/>
</dbReference>
<dbReference type="GO" id="GO:1903806">
    <property type="term" value="P:L-isoleucine import across plasma membrane"/>
    <property type="evidence" value="ECO:0007669"/>
    <property type="project" value="TreeGrafter"/>
</dbReference>
<dbReference type="KEGG" id="gtl:EP073_08675"/>
<dbReference type="GO" id="GO:0015192">
    <property type="term" value="F:L-phenylalanine transmembrane transporter activity"/>
    <property type="evidence" value="ECO:0007669"/>
    <property type="project" value="TreeGrafter"/>
</dbReference>
<evidence type="ECO:0000313" key="5">
    <source>
        <dbReference type="EMBL" id="QAR33472.1"/>
    </source>
</evidence>
<dbReference type="GO" id="GO:0015188">
    <property type="term" value="F:L-isoleucine transmembrane transporter activity"/>
    <property type="evidence" value="ECO:0007669"/>
    <property type="project" value="TreeGrafter"/>
</dbReference>
<evidence type="ECO:0000256" key="3">
    <source>
        <dbReference type="ARBA" id="ARBA00022840"/>
    </source>
</evidence>
<keyword evidence="6" id="KW-1185">Reference proteome</keyword>
<dbReference type="GO" id="GO:0005304">
    <property type="term" value="F:L-valine transmembrane transporter activity"/>
    <property type="evidence" value="ECO:0007669"/>
    <property type="project" value="TreeGrafter"/>
</dbReference>
<organism evidence="5 6">
    <name type="scientific">Geovibrio thiophilus</name>
    <dbReference type="NCBI Taxonomy" id="139438"/>
    <lineage>
        <taxon>Bacteria</taxon>
        <taxon>Pseudomonadati</taxon>
        <taxon>Deferribacterota</taxon>
        <taxon>Deferribacteres</taxon>
        <taxon>Deferribacterales</taxon>
        <taxon>Geovibrionaceae</taxon>
        <taxon>Geovibrio</taxon>
    </lineage>
</organism>
<dbReference type="PANTHER" id="PTHR45772:SF7">
    <property type="entry name" value="AMINO ACID ABC TRANSPORTER ATP-BINDING PROTEIN"/>
    <property type="match status" value="1"/>
</dbReference>
<dbReference type="SUPFAM" id="SSF52540">
    <property type="entry name" value="P-loop containing nucleoside triphosphate hydrolases"/>
    <property type="match status" value="1"/>
</dbReference>
<dbReference type="GO" id="GO:0016887">
    <property type="term" value="F:ATP hydrolysis activity"/>
    <property type="evidence" value="ECO:0007669"/>
    <property type="project" value="InterPro"/>
</dbReference>
<feature type="domain" description="ABC transporter" evidence="4">
    <location>
        <begin position="4"/>
        <end position="236"/>
    </location>
</feature>
<dbReference type="PROSITE" id="PS50893">
    <property type="entry name" value="ABC_TRANSPORTER_2"/>
    <property type="match status" value="1"/>
</dbReference>
<evidence type="ECO:0000259" key="4">
    <source>
        <dbReference type="PROSITE" id="PS50893"/>
    </source>
</evidence>
<reference evidence="5 6" key="1">
    <citation type="submission" date="2019-01" db="EMBL/GenBank/DDBJ databases">
        <title>Geovibrio thiophilus DSM 11263, complete genome.</title>
        <authorList>
            <person name="Spring S."/>
            <person name="Bunk B."/>
            <person name="Sproer C."/>
        </authorList>
    </citation>
    <scope>NUCLEOTIDE SEQUENCE [LARGE SCALE GENOMIC DNA]</scope>
    <source>
        <strain evidence="5 6">DSM 11263</strain>
    </source>
</reference>
<accession>A0A410JZ88</accession>
<gene>
    <name evidence="5" type="ORF">EP073_08675</name>
</gene>
<dbReference type="Gene3D" id="3.40.50.300">
    <property type="entry name" value="P-loop containing nucleotide triphosphate hydrolases"/>
    <property type="match status" value="1"/>
</dbReference>
<dbReference type="AlphaFoldDB" id="A0A410JZ88"/>
<dbReference type="Pfam" id="PF00005">
    <property type="entry name" value="ABC_tran"/>
    <property type="match status" value="1"/>
</dbReference>
<dbReference type="GO" id="GO:0015808">
    <property type="term" value="P:L-alanine transport"/>
    <property type="evidence" value="ECO:0007669"/>
    <property type="project" value="TreeGrafter"/>
</dbReference>